<keyword evidence="2" id="KW-1185">Reference proteome</keyword>
<gene>
    <name evidence="1" type="ORF">SAMN06297397_2342</name>
</gene>
<protein>
    <submittedName>
        <fullName evidence="1">Fucose 4-O-acetylase</fullName>
    </submittedName>
</protein>
<dbReference type="EMBL" id="FWXZ01000005">
    <property type="protein sequence ID" value="SMC75942.1"/>
    <property type="molecule type" value="Genomic_DNA"/>
</dbReference>
<name>A0AC61PNA3_9FIRM</name>
<organism evidence="1 2">
    <name type="scientific">Aristaeella lactis</name>
    <dbReference type="NCBI Taxonomy" id="3046383"/>
    <lineage>
        <taxon>Bacteria</taxon>
        <taxon>Bacillati</taxon>
        <taxon>Bacillota</taxon>
        <taxon>Clostridia</taxon>
        <taxon>Eubacteriales</taxon>
        <taxon>Aristaeellaceae</taxon>
        <taxon>Aristaeella</taxon>
    </lineage>
</organism>
<evidence type="ECO:0000313" key="2">
    <source>
        <dbReference type="Proteomes" id="UP000192328"/>
    </source>
</evidence>
<dbReference type="Proteomes" id="UP000192328">
    <property type="component" value="Unassembled WGS sequence"/>
</dbReference>
<accession>A0AC61PNA3</accession>
<proteinExistence type="predicted"/>
<evidence type="ECO:0000313" key="1">
    <source>
        <dbReference type="EMBL" id="SMC75942.1"/>
    </source>
</evidence>
<sequence length="368" mass="42409">MHLASKNTGRLDYIDMARGLGMLSIIIGHMGSSVVSDIVFTYHVPLFFLISGFFYKDKIETVKKYACRLLKPYFITWILLIVLCTIKAGVKAIANSEEVGGVITYSIKYWLVAGLYGGGSTYANSFWGYNDIPIIGATWFFIALLWAIILLFLIEKLDIKTWSKTLLRVIKTCIVGIIFFVGWFSAKYSWWPLSIQAGCTGLGFLYIGYMYRLWKLDHKREEEYNKSKWSQWIIAIIAILLWLQSIVRAINVEDDTSMSLVRNWFSNPILDIVGAVSVSWLIVQGMIKIEKNSEKKATLHIIKRILVFFGVYSDIILCIHLIDMNIMPWDKIYSYVPFYAIAFILIFIFKLSLYYGVTKIITRRKCIL</sequence>
<reference evidence="1" key="1">
    <citation type="submission" date="2017-04" db="EMBL/GenBank/DDBJ databases">
        <authorList>
            <person name="Varghese N."/>
            <person name="Submissions S."/>
        </authorList>
    </citation>
    <scope>NUCLEOTIDE SEQUENCE</scope>
    <source>
        <strain evidence="1">WTE2008</strain>
    </source>
</reference>
<comment type="caution">
    <text evidence="1">The sequence shown here is derived from an EMBL/GenBank/DDBJ whole genome shotgun (WGS) entry which is preliminary data.</text>
</comment>